<evidence type="ECO:0000313" key="2">
    <source>
        <dbReference type="Proteomes" id="UP001187343"/>
    </source>
</evidence>
<sequence>MICVPADNLFQAHPASLLTANCTESWGNCVAQLRSAQSSEVQLSQPIQAVHSKRGCNYPEPVISGGRLGFGECVPLLHISVLFTLQPHRSPPAKGHFFSWRITLTLQSGQGWAFNIHLSDVSRRAELTHSDTHSREINLKHKVTAVSPSGFLHGSGTVNKFKREISKTDFNLV</sequence>
<reference evidence="1" key="1">
    <citation type="submission" date="2023-08" db="EMBL/GenBank/DDBJ databases">
        <title>Chromosome-level Genome Assembly of mud carp (Cirrhinus molitorella).</title>
        <authorList>
            <person name="Liu H."/>
        </authorList>
    </citation>
    <scope>NUCLEOTIDE SEQUENCE</scope>
    <source>
        <strain evidence="1">Prfri</strain>
        <tissue evidence="1">Muscle</tissue>
    </source>
</reference>
<accession>A0AA88PE68</accession>
<keyword evidence="2" id="KW-1185">Reference proteome</keyword>
<gene>
    <name evidence="1" type="ORF">Q8A67_018316</name>
</gene>
<evidence type="ECO:0000313" key="1">
    <source>
        <dbReference type="EMBL" id="KAK2881048.1"/>
    </source>
</evidence>
<dbReference type="Proteomes" id="UP001187343">
    <property type="component" value="Unassembled WGS sequence"/>
</dbReference>
<organism evidence="1 2">
    <name type="scientific">Cirrhinus molitorella</name>
    <name type="common">mud carp</name>
    <dbReference type="NCBI Taxonomy" id="172907"/>
    <lineage>
        <taxon>Eukaryota</taxon>
        <taxon>Metazoa</taxon>
        <taxon>Chordata</taxon>
        <taxon>Craniata</taxon>
        <taxon>Vertebrata</taxon>
        <taxon>Euteleostomi</taxon>
        <taxon>Actinopterygii</taxon>
        <taxon>Neopterygii</taxon>
        <taxon>Teleostei</taxon>
        <taxon>Ostariophysi</taxon>
        <taxon>Cypriniformes</taxon>
        <taxon>Cyprinidae</taxon>
        <taxon>Labeoninae</taxon>
        <taxon>Labeonini</taxon>
        <taxon>Cirrhinus</taxon>
    </lineage>
</organism>
<name>A0AA88PE68_9TELE</name>
<comment type="caution">
    <text evidence="1">The sequence shown here is derived from an EMBL/GenBank/DDBJ whole genome shotgun (WGS) entry which is preliminary data.</text>
</comment>
<dbReference type="AlphaFoldDB" id="A0AA88PE68"/>
<proteinExistence type="predicted"/>
<dbReference type="EMBL" id="JAUYZG010000018">
    <property type="protein sequence ID" value="KAK2881048.1"/>
    <property type="molecule type" value="Genomic_DNA"/>
</dbReference>
<protein>
    <submittedName>
        <fullName evidence="1">Uncharacterized protein</fullName>
    </submittedName>
</protein>